<evidence type="ECO:0000313" key="2">
    <source>
        <dbReference type="EMBL" id="OZI78167.1"/>
    </source>
</evidence>
<name>A0ABX4FBY4_9BORD</name>
<evidence type="ECO:0000256" key="1">
    <source>
        <dbReference type="SAM" id="SignalP"/>
    </source>
</evidence>
<sequence>MMPAHLAVAASAWLHLPPGVVAAAQAGQIQMFGVPAEVRVFHAPQGIDALLAHFAARHAELRDLTVLPGLAVLVGGVGDCTHTVSLAPQSSGVEGVAARLCWPPSLPRRVPLADVLLPPHAHLRLDIATREGPVSVAQQVWHWRAAGPAETARWAARREARLRASGWRLQGAAGTACRCGAPQTWLRAGPRGRERLSLQPALRTDGCGMALLHIGGAP</sequence>
<accession>A0ABX4FBY4</accession>
<dbReference type="EMBL" id="NEVV01000003">
    <property type="protein sequence ID" value="OZI78167.1"/>
    <property type="molecule type" value="Genomic_DNA"/>
</dbReference>
<evidence type="ECO:0000313" key="3">
    <source>
        <dbReference type="Proteomes" id="UP000216524"/>
    </source>
</evidence>
<dbReference type="Proteomes" id="UP000216524">
    <property type="component" value="Unassembled WGS sequence"/>
</dbReference>
<dbReference type="RefSeq" id="WP_094829869.1">
    <property type="nucleotide sequence ID" value="NZ_NEVV01000003.1"/>
</dbReference>
<gene>
    <name evidence="2" type="ORF">CAL23_13625</name>
</gene>
<keyword evidence="1" id="KW-0732">Signal</keyword>
<proteinExistence type="predicted"/>
<organism evidence="2 3">
    <name type="scientific">Bordetella genomosp. 6</name>
    <dbReference type="NCBI Taxonomy" id="463024"/>
    <lineage>
        <taxon>Bacteria</taxon>
        <taxon>Pseudomonadati</taxon>
        <taxon>Pseudomonadota</taxon>
        <taxon>Betaproteobacteria</taxon>
        <taxon>Burkholderiales</taxon>
        <taxon>Alcaligenaceae</taxon>
        <taxon>Bordetella</taxon>
    </lineage>
</organism>
<feature type="chain" id="PRO_5045382955" evidence="1">
    <location>
        <begin position="23"/>
        <end position="218"/>
    </location>
</feature>
<keyword evidence="3" id="KW-1185">Reference proteome</keyword>
<reference evidence="2 3" key="1">
    <citation type="submission" date="2017-05" db="EMBL/GenBank/DDBJ databases">
        <title>Complete and WGS of Bordetella genogroups.</title>
        <authorList>
            <person name="Spilker T."/>
            <person name="Lipuma J."/>
        </authorList>
    </citation>
    <scope>NUCLEOTIDE SEQUENCE [LARGE SCALE GENOMIC DNA]</scope>
    <source>
        <strain evidence="2 3">AU3139</strain>
    </source>
</reference>
<protein>
    <submittedName>
        <fullName evidence="2">Uncharacterized protein</fullName>
    </submittedName>
</protein>
<feature type="signal peptide" evidence="1">
    <location>
        <begin position="1"/>
        <end position="22"/>
    </location>
</feature>
<comment type="caution">
    <text evidence="2">The sequence shown here is derived from an EMBL/GenBank/DDBJ whole genome shotgun (WGS) entry which is preliminary data.</text>
</comment>